<dbReference type="GO" id="GO:0032259">
    <property type="term" value="P:methylation"/>
    <property type="evidence" value="ECO:0007669"/>
    <property type="project" value="UniProtKB-KW"/>
</dbReference>
<evidence type="ECO:0000313" key="2">
    <source>
        <dbReference type="Proteomes" id="UP000316096"/>
    </source>
</evidence>
<dbReference type="CDD" id="cd02440">
    <property type="entry name" value="AdoMet_MTases"/>
    <property type="match status" value="1"/>
</dbReference>
<dbReference type="Proteomes" id="UP000316096">
    <property type="component" value="Unassembled WGS sequence"/>
</dbReference>
<reference evidence="1 2" key="1">
    <citation type="submission" date="2019-06" db="EMBL/GenBank/DDBJ databases">
        <title>Sequencing the genomes of 1000 actinobacteria strains.</title>
        <authorList>
            <person name="Klenk H.-P."/>
        </authorList>
    </citation>
    <scope>NUCLEOTIDE SEQUENCE [LARGE SCALE GENOMIC DNA]</scope>
    <source>
        <strain evidence="1 2">DSM 102200</strain>
    </source>
</reference>
<dbReference type="Pfam" id="PF04672">
    <property type="entry name" value="Methyltransf_19"/>
    <property type="match status" value="1"/>
</dbReference>
<proteinExistence type="predicted"/>
<evidence type="ECO:0000313" key="1">
    <source>
        <dbReference type="EMBL" id="TQL96714.1"/>
    </source>
</evidence>
<dbReference type="InterPro" id="IPR029063">
    <property type="entry name" value="SAM-dependent_MTases_sf"/>
</dbReference>
<dbReference type="EMBL" id="VFOZ01000001">
    <property type="protein sequence ID" value="TQL96714.1"/>
    <property type="molecule type" value="Genomic_DNA"/>
</dbReference>
<dbReference type="PIRSF" id="PIRSF017393">
    <property type="entry name" value="MTase_SAV2177"/>
    <property type="match status" value="1"/>
</dbReference>
<keyword evidence="1" id="KW-0808">Transferase</keyword>
<gene>
    <name evidence="1" type="ORF">FB559_2263</name>
</gene>
<keyword evidence="2" id="KW-1185">Reference proteome</keyword>
<accession>A0A543CHY4</accession>
<dbReference type="Gene3D" id="3.40.50.150">
    <property type="entry name" value="Vaccinia Virus protein VP39"/>
    <property type="match status" value="1"/>
</dbReference>
<dbReference type="InterPro" id="IPR006764">
    <property type="entry name" value="SAM_dep_MeTrfase_SAV2177_type"/>
</dbReference>
<sequence length="272" mass="29439">MADTRASDAFHPQMPNEARIVDYLLGGKDNFAADREAAEQAIAVAPDLPVMAQESRKFLGRAVRFLAEEGIRQFIDIGCGLPTQNNAHEVAQAVAPDSHVMYVDIDPVVVSHARAILAGDMHTGVIQADMREPGKILAHPDLRRLIDLDRPVAILLLSALQAIPEDETAQYIVDHLRDAIVPGSWMVISHPVSDDRAEATGALAALFQDREIIKGSRRRANVRTRAEVEPYFEGLKVAAPGITPVPEWRSAPGESGVDAATGWSIVGVGQKP</sequence>
<dbReference type="SUPFAM" id="SSF53335">
    <property type="entry name" value="S-adenosyl-L-methionine-dependent methyltransferases"/>
    <property type="match status" value="1"/>
</dbReference>
<dbReference type="RefSeq" id="WP_281286248.1">
    <property type="nucleotide sequence ID" value="NZ_VFOZ01000001.1"/>
</dbReference>
<dbReference type="AlphaFoldDB" id="A0A543CHY4"/>
<name>A0A543CHY4_9ACTN</name>
<protein>
    <submittedName>
        <fullName evidence="1">O-methyltransferase involved in polyketide biosynthesis</fullName>
    </submittedName>
</protein>
<dbReference type="GO" id="GO:0008168">
    <property type="term" value="F:methyltransferase activity"/>
    <property type="evidence" value="ECO:0007669"/>
    <property type="project" value="UniProtKB-KW"/>
</dbReference>
<keyword evidence="1" id="KW-0489">Methyltransferase</keyword>
<organism evidence="1 2">
    <name type="scientific">Actinoallomurus bryophytorum</name>
    <dbReference type="NCBI Taxonomy" id="1490222"/>
    <lineage>
        <taxon>Bacteria</taxon>
        <taxon>Bacillati</taxon>
        <taxon>Actinomycetota</taxon>
        <taxon>Actinomycetes</taxon>
        <taxon>Streptosporangiales</taxon>
        <taxon>Thermomonosporaceae</taxon>
        <taxon>Actinoallomurus</taxon>
    </lineage>
</organism>
<comment type="caution">
    <text evidence="1">The sequence shown here is derived from an EMBL/GenBank/DDBJ whole genome shotgun (WGS) entry which is preliminary data.</text>
</comment>